<dbReference type="EMBL" id="JAPDGR010000497">
    <property type="protein sequence ID" value="KAJ2989732.1"/>
    <property type="molecule type" value="Genomic_DNA"/>
</dbReference>
<name>A0ACC1PCV6_9PEZI</name>
<evidence type="ECO:0000313" key="2">
    <source>
        <dbReference type="Proteomes" id="UP001143856"/>
    </source>
</evidence>
<evidence type="ECO:0000313" key="1">
    <source>
        <dbReference type="EMBL" id="KAJ2989732.1"/>
    </source>
</evidence>
<reference evidence="1" key="1">
    <citation type="submission" date="2022-10" db="EMBL/GenBank/DDBJ databases">
        <title>Genome Sequence of Xylaria curta.</title>
        <authorList>
            <person name="Buettner E."/>
        </authorList>
    </citation>
    <scope>NUCLEOTIDE SEQUENCE</scope>
    <source>
        <strain evidence="1">Babe10</strain>
    </source>
</reference>
<sequence>MMPRSAEAWRIPTQATNHTPHPINVQHQLSRSSIERFIDEPIFNAHHSPPTTTNNAVAPRRVSFCQDGWPTALPYVPEQPMGWAGLGCLETPSIARNIANHITVVNSVIESIRDGVQKEDLLAAAKGIRDNWKLRAQR</sequence>
<keyword evidence="2" id="KW-1185">Reference proteome</keyword>
<organism evidence="1 2">
    <name type="scientific">Xylaria curta</name>
    <dbReference type="NCBI Taxonomy" id="42375"/>
    <lineage>
        <taxon>Eukaryota</taxon>
        <taxon>Fungi</taxon>
        <taxon>Dikarya</taxon>
        <taxon>Ascomycota</taxon>
        <taxon>Pezizomycotina</taxon>
        <taxon>Sordariomycetes</taxon>
        <taxon>Xylariomycetidae</taxon>
        <taxon>Xylariales</taxon>
        <taxon>Xylariaceae</taxon>
        <taxon>Xylaria</taxon>
    </lineage>
</organism>
<proteinExistence type="predicted"/>
<accession>A0ACC1PCV6</accession>
<comment type="caution">
    <text evidence="1">The sequence shown here is derived from an EMBL/GenBank/DDBJ whole genome shotgun (WGS) entry which is preliminary data.</text>
</comment>
<gene>
    <name evidence="1" type="ORF">NUW58_g3317</name>
</gene>
<dbReference type="Proteomes" id="UP001143856">
    <property type="component" value="Unassembled WGS sequence"/>
</dbReference>
<protein>
    <submittedName>
        <fullName evidence="1">Uncharacterized protein</fullName>
    </submittedName>
</protein>